<keyword evidence="2" id="KW-0805">Transcription regulation</keyword>
<keyword evidence="3" id="KW-0804">Transcription</keyword>
<name>A0A2K4ZA95_9FIRM</name>
<feature type="domain" description="NusG-like N-terminal" evidence="4">
    <location>
        <begin position="1"/>
        <end position="102"/>
    </location>
</feature>
<dbReference type="Gene3D" id="2.30.30.30">
    <property type="match status" value="1"/>
</dbReference>
<dbReference type="InterPro" id="IPR047663">
    <property type="entry name" value="Transcription_antiterm_LoaP"/>
</dbReference>
<evidence type="ECO:0000313" key="5">
    <source>
        <dbReference type="EMBL" id="SOY27383.1"/>
    </source>
</evidence>
<dbReference type="InterPro" id="IPR008991">
    <property type="entry name" value="Translation_prot_SH3-like_sf"/>
</dbReference>
<evidence type="ECO:0000256" key="1">
    <source>
        <dbReference type="ARBA" id="ARBA00022814"/>
    </source>
</evidence>
<evidence type="ECO:0000256" key="3">
    <source>
        <dbReference type="ARBA" id="ARBA00023163"/>
    </source>
</evidence>
<evidence type="ECO:0000256" key="2">
    <source>
        <dbReference type="ARBA" id="ARBA00023015"/>
    </source>
</evidence>
<dbReference type="InterPro" id="IPR014722">
    <property type="entry name" value="Rib_uL2_dom2"/>
</dbReference>
<dbReference type="SUPFAM" id="SSF82679">
    <property type="entry name" value="N-utilization substance G protein NusG, N-terminal domain"/>
    <property type="match status" value="1"/>
</dbReference>
<dbReference type="OrthoDB" id="1681764at2"/>
<dbReference type="SUPFAM" id="SSF50104">
    <property type="entry name" value="Translation proteins SH3-like domain"/>
    <property type="match status" value="1"/>
</dbReference>
<dbReference type="AlphaFoldDB" id="A0A2K4ZA95"/>
<dbReference type="InterPro" id="IPR036735">
    <property type="entry name" value="NGN_dom_sf"/>
</dbReference>
<dbReference type="InterPro" id="IPR006645">
    <property type="entry name" value="NGN-like_dom"/>
</dbReference>
<protein>
    <recommendedName>
        <fullName evidence="4">NusG-like N-terminal domain-containing protein</fullName>
    </recommendedName>
</protein>
<dbReference type="PANTHER" id="PTHR30265">
    <property type="entry name" value="RHO-INTERACTING TRANSCRIPTION TERMINATION FACTOR NUSG"/>
    <property type="match status" value="1"/>
</dbReference>
<dbReference type="Proteomes" id="UP000236311">
    <property type="component" value="Unassembled WGS sequence"/>
</dbReference>
<dbReference type="EMBL" id="OFSM01000001">
    <property type="protein sequence ID" value="SOY27383.1"/>
    <property type="molecule type" value="Genomic_DNA"/>
</dbReference>
<dbReference type="SMART" id="SM00738">
    <property type="entry name" value="NGN"/>
    <property type="match status" value="1"/>
</dbReference>
<keyword evidence="1" id="KW-0889">Transcription antitermination</keyword>
<keyword evidence="6" id="KW-1185">Reference proteome</keyword>
<dbReference type="Pfam" id="PF02357">
    <property type="entry name" value="NusG"/>
    <property type="match status" value="1"/>
</dbReference>
<organism evidence="5 6">
    <name type="scientific">Acetatifactor muris</name>
    <dbReference type="NCBI Taxonomy" id="879566"/>
    <lineage>
        <taxon>Bacteria</taxon>
        <taxon>Bacillati</taxon>
        <taxon>Bacillota</taxon>
        <taxon>Clostridia</taxon>
        <taxon>Lachnospirales</taxon>
        <taxon>Lachnospiraceae</taxon>
        <taxon>Acetatifactor</taxon>
    </lineage>
</organism>
<evidence type="ECO:0000313" key="6">
    <source>
        <dbReference type="Proteomes" id="UP000236311"/>
    </source>
</evidence>
<dbReference type="GO" id="GO:0031564">
    <property type="term" value="P:transcription antitermination"/>
    <property type="evidence" value="ECO:0007669"/>
    <property type="project" value="UniProtKB-KW"/>
</dbReference>
<dbReference type="RefSeq" id="WP_103237707.1">
    <property type="nucleotide sequence ID" value="NZ_JANJZD010000008.1"/>
</dbReference>
<dbReference type="Gene3D" id="3.30.70.940">
    <property type="entry name" value="NusG, N-terminal domain"/>
    <property type="match status" value="1"/>
</dbReference>
<sequence length="170" mass="19919">MWYVIQVYTGREMEIAQKCRDRVIGENEDVFVPLAERQTKLRGEWQIIRTRLFPGYIFIETDRPRELYMRLKEIKVMTKLLTTGEEITPLYRDEEDYLRSLQDEAHVVRYSEGYLEGDRLVVTEGALAGYEGKIKKILRHKRLVVLEVPLLGRTVEVTLGLGVVEKRGEC</sequence>
<proteinExistence type="predicted"/>
<dbReference type="GO" id="GO:0006354">
    <property type="term" value="P:DNA-templated transcription elongation"/>
    <property type="evidence" value="ECO:0007669"/>
    <property type="project" value="InterPro"/>
</dbReference>
<reference evidence="5 6" key="1">
    <citation type="submission" date="2018-01" db="EMBL/GenBank/DDBJ databases">
        <authorList>
            <person name="Gaut B.S."/>
            <person name="Morton B.R."/>
            <person name="Clegg M.T."/>
            <person name="Duvall M.R."/>
        </authorList>
    </citation>
    <scope>NUCLEOTIDE SEQUENCE [LARGE SCALE GENOMIC DNA]</scope>
    <source>
        <strain evidence="5">GP69</strain>
    </source>
</reference>
<dbReference type="InterPro" id="IPR043425">
    <property type="entry name" value="NusG-like"/>
</dbReference>
<accession>A0A2K4ZA95</accession>
<dbReference type="NCBIfam" id="NF033641">
    <property type="entry name" value="antiterm_LoaP"/>
    <property type="match status" value="1"/>
</dbReference>
<evidence type="ECO:0000259" key="4">
    <source>
        <dbReference type="SMART" id="SM00738"/>
    </source>
</evidence>
<dbReference type="PANTHER" id="PTHR30265:SF4">
    <property type="entry name" value="KOW MOTIF FAMILY PROTEIN, EXPRESSED"/>
    <property type="match status" value="1"/>
</dbReference>
<gene>
    <name evidence="5" type="ORF">AMURIS_00087</name>
</gene>